<reference evidence="10" key="1">
    <citation type="submission" date="2022-01" db="EMBL/GenBank/DDBJ databases">
        <authorList>
            <person name="Braso-Vives M."/>
        </authorList>
    </citation>
    <scope>NUCLEOTIDE SEQUENCE</scope>
</reference>
<feature type="transmembrane region" description="Helical" evidence="9">
    <location>
        <begin position="614"/>
        <end position="633"/>
    </location>
</feature>
<keyword evidence="5 9" id="KW-1133">Transmembrane helix</keyword>
<evidence type="ECO:0000256" key="5">
    <source>
        <dbReference type="ARBA" id="ARBA00022989"/>
    </source>
</evidence>
<evidence type="ECO:0000256" key="3">
    <source>
        <dbReference type="ARBA" id="ARBA00013379"/>
    </source>
</evidence>
<feature type="transmembrane region" description="Helical" evidence="9">
    <location>
        <begin position="542"/>
        <end position="575"/>
    </location>
</feature>
<feature type="transmembrane region" description="Helical" evidence="9">
    <location>
        <begin position="1422"/>
        <end position="1455"/>
    </location>
</feature>
<keyword evidence="6 9" id="KW-0472">Membrane</keyword>
<dbReference type="InterPro" id="IPR033580">
    <property type="entry name" value="Nurim-like"/>
</dbReference>
<feature type="transmembrane region" description="Helical" evidence="9">
    <location>
        <begin position="587"/>
        <end position="608"/>
    </location>
</feature>
<evidence type="ECO:0000313" key="11">
    <source>
        <dbReference type="Proteomes" id="UP000838412"/>
    </source>
</evidence>
<feature type="transmembrane region" description="Helical" evidence="9">
    <location>
        <begin position="703"/>
        <end position="722"/>
    </location>
</feature>
<feature type="transmembrane region" description="Helical" evidence="9">
    <location>
        <begin position="764"/>
        <end position="795"/>
    </location>
</feature>
<dbReference type="EMBL" id="OV696688">
    <property type="protein sequence ID" value="CAH1257134.1"/>
    <property type="molecule type" value="Genomic_DNA"/>
</dbReference>
<feature type="transmembrane region" description="Helical" evidence="9">
    <location>
        <begin position="227"/>
        <end position="247"/>
    </location>
</feature>
<evidence type="ECO:0000256" key="9">
    <source>
        <dbReference type="SAM" id="Phobius"/>
    </source>
</evidence>
<feature type="transmembrane region" description="Helical" evidence="9">
    <location>
        <begin position="1503"/>
        <end position="1521"/>
    </location>
</feature>
<dbReference type="PANTHER" id="PTHR31040">
    <property type="entry name" value="NURIM"/>
    <property type="match status" value="1"/>
</dbReference>
<evidence type="ECO:0000256" key="8">
    <source>
        <dbReference type="ARBA" id="ARBA00032957"/>
    </source>
</evidence>
<feature type="transmembrane region" description="Helical" evidence="9">
    <location>
        <begin position="1128"/>
        <end position="1150"/>
    </location>
</feature>
<feature type="transmembrane region" description="Helical" evidence="9">
    <location>
        <begin position="1101"/>
        <end position="1122"/>
    </location>
</feature>
<feature type="transmembrane region" description="Helical" evidence="9">
    <location>
        <begin position="645"/>
        <end position="666"/>
    </location>
</feature>
<feature type="transmembrane region" description="Helical" evidence="9">
    <location>
        <begin position="375"/>
        <end position="392"/>
    </location>
</feature>
<feature type="transmembrane region" description="Helical" evidence="9">
    <location>
        <begin position="728"/>
        <end position="752"/>
    </location>
</feature>
<evidence type="ECO:0000256" key="1">
    <source>
        <dbReference type="ARBA" id="ARBA00004473"/>
    </source>
</evidence>
<feature type="transmembrane region" description="Helical" evidence="9">
    <location>
        <begin position="1162"/>
        <end position="1183"/>
    </location>
</feature>
<feature type="transmembrane region" description="Helical" evidence="9">
    <location>
        <begin position="485"/>
        <end position="507"/>
    </location>
</feature>
<feature type="transmembrane region" description="Helical" evidence="9">
    <location>
        <begin position="1385"/>
        <end position="1401"/>
    </location>
</feature>
<feature type="transmembrane region" description="Helical" evidence="9">
    <location>
        <begin position="268"/>
        <end position="289"/>
    </location>
</feature>
<comment type="subcellular location">
    <subcellularLocation>
        <location evidence="1">Nucleus inner membrane</location>
        <topology evidence="1">Multi-pass membrane protein</topology>
    </subcellularLocation>
</comment>
<feature type="transmembrane region" description="Helical" evidence="9">
    <location>
        <begin position="327"/>
        <end position="346"/>
    </location>
</feature>
<evidence type="ECO:0000256" key="6">
    <source>
        <dbReference type="ARBA" id="ARBA00023136"/>
    </source>
</evidence>
<feature type="transmembrane region" description="Helical" evidence="9">
    <location>
        <begin position="826"/>
        <end position="850"/>
    </location>
</feature>
<evidence type="ECO:0000256" key="4">
    <source>
        <dbReference type="ARBA" id="ARBA00022692"/>
    </source>
</evidence>
<accession>A0A8K0EQ99</accession>
<feature type="transmembrane region" description="Helical" evidence="9">
    <location>
        <begin position="398"/>
        <end position="418"/>
    </location>
</feature>
<feature type="transmembrane region" description="Helical" evidence="9">
    <location>
        <begin position="295"/>
        <end position="315"/>
    </location>
</feature>
<name>A0A8K0EQ99_BRALA</name>
<gene>
    <name evidence="10" type="primary">NRM</name>
    <name evidence="10" type="ORF">BLAG_LOCUS15158</name>
</gene>
<feature type="transmembrane region" description="Helical" evidence="9">
    <location>
        <begin position="1260"/>
        <end position="1279"/>
    </location>
</feature>
<feature type="transmembrane region" description="Helical" evidence="9">
    <location>
        <begin position="1061"/>
        <end position="1080"/>
    </location>
</feature>
<comment type="similarity">
    <text evidence="2">Belongs to the nurim family.</text>
</comment>
<evidence type="ECO:0000313" key="10">
    <source>
        <dbReference type="EMBL" id="CAH1257134.1"/>
    </source>
</evidence>
<dbReference type="PANTHER" id="PTHR31040:SF1">
    <property type="entry name" value="NURIM"/>
    <property type="match status" value="1"/>
</dbReference>
<dbReference type="PROSITE" id="PS51257">
    <property type="entry name" value="PROKAR_LIPOPROTEIN"/>
    <property type="match status" value="1"/>
</dbReference>
<evidence type="ECO:0000256" key="2">
    <source>
        <dbReference type="ARBA" id="ARBA00010631"/>
    </source>
</evidence>
<proteinExistence type="inferred from homology"/>
<dbReference type="OrthoDB" id="10050858at2759"/>
<dbReference type="GO" id="GO:0005637">
    <property type="term" value="C:nuclear inner membrane"/>
    <property type="evidence" value="ECO:0007669"/>
    <property type="project" value="UniProtKB-SubCell"/>
</dbReference>
<feature type="transmembrane region" description="Helical" evidence="9">
    <location>
        <begin position="672"/>
        <end position="691"/>
    </location>
</feature>
<feature type="transmembrane region" description="Helical" evidence="9">
    <location>
        <begin position="143"/>
        <end position="165"/>
    </location>
</feature>
<feature type="transmembrane region" description="Helical" evidence="9">
    <location>
        <begin position="1323"/>
        <end position="1349"/>
    </location>
</feature>
<feature type="transmembrane region" description="Helical" evidence="9">
    <location>
        <begin position="870"/>
        <end position="889"/>
    </location>
</feature>
<protein>
    <recommendedName>
        <fullName evidence="3">Nurim</fullName>
    </recommendedName>
    <alternativeName>
        <fullName evidence="8">Nuclear envelope membrane protein</fullName>
    </alternativeName>
    <alternativeName>
        <fullName evidence="7">Nuclear rim protein</fullName>
    </alternativeName>
</protein>
<feature type="transmembrane region" description="Helical" evidence="9">
    <location>
        <begin position="12"/>
        <end position="37"/>
    </location>
</feature>
<evidence type="ECO:0000256" key="7">
    <source>
        <dbReference type="ARBA" id="ARBA00031700"/>
    </source>
</evidence>
<feature type="transmembrane region" description="Helical" evidence="9">
    <location>
        <begin position="980"/>
        <end position="1013"/>
    </location>
</feature>
<feature type="transmembrane region" description="Helical" evidence="9">
    <location>
        <begin position="73"/>
        <end position="95"/>
    </location>
</feature>
<dbReference type="Proteomes" id="UP000838412">
    <property type="component" value="Chromosome 3"/>
</dbReference>
<sequence length="1561" mass="163898">MVPTRSRSIFGAVFFSTVSLACFVYCFASVFKLALFLSTDLLGKDSLKQGPSSSLDQKDGDGDFLSNPLVQDVGLLLLFPLQHLIMTSWLFKRLLSAVRLDVVERSLYVASTGLVLQVAINNWQTVGESDPFWDFPVNTSRFLWLVFTLVHIFGWVSISGSAVILDYPEMMGVKQAYYYALGLDDPLSIKSESVRQFYSNNRLPIFTGVMMVLWLIPCMTLDRLVLAAFWTLYLLLWQSLSVTDYVYMCIMLDRKREALRARLTMPSILFFLLRTSLIVVTLACVAIVLYLITCLYMWLLVPIVILSVFTLFALYHTITNSGSSQGLSTYLAESVVILVSAAALALGVLYPQFWPAFWAGVALLWCVAKSAGSSLSTQVIVLLLSGGAAAYLGVYYQLWWAAVWVGVSMLGFLANQAGVSFSNSGSTSPAAGVLTLASVGSAVLGYLYGQWIPAAVVAAVVALLLIRQFSAGVSGVSLRALSLPIAALFTLLLLTALVASVAVGILYGDWIPAGVAGILAAGALAKQHGLTSTPEFSSTTVLLSLAAASAVAIGVLYSQWIPAAVVAAMAAAAVAKQRQWVSLPKSSSGGIALPSLLLSAVAGTVAVGVMYSQWIPAAVAGTLLGVYGAGQVVSLSSDSAASLKTVVQALVLLVSVVGSVVLGVLYAQWIPAALVAAHILAMYWFWPYFSLPSASTLSSKKVMLFLLLLHSAAASVAVGVLVGQWIPAAVVGALTALCVVYQLGQSFSLPLAPSKLALPELSHLLALVGTILLGVLYSQWIPAGIIGVMALGYFLKNSGLGSSLPEMSAVSAGGYLLPLLAAGSSAVLWVLYSQWIPAAIVGALAGGYLVKQSGALESLPSVAVPSRASVLPILLLIAAISSVAIGVLYGQWIPAAVASVGVVGYVANRRGLALQSPSSASLLQTAQAGMHVLIPVGAVAVGVVYGVWIIAGIVGVLFVVHGARHFGLTPSLPAASAVPYIPLLLLLALAGSLAAGLLYSTWIPAGFAGGLTAGYMIKRSGLTASLPSLPNPSLPALSTVPLSAVVLLVAASSAIAIGVLYAQWIPAGIVGVLMLAYIANQRGLFQSVPSISRQQLPSFPYRPVSLFLGAVCSLLASSLASSDSASVYVPWILAGIVAAVVVGYLSWKYLLPAVSQKSLPPVPRGAVILLLGAAAALAAGILYAQWIPAGIVGVLMLAYIANQRGLFQSIPSISRQQLPSFPYRPVSLFLGAVCSVAASSLAIGSLTLGSASAVAIGVLYAQWIPLGVVAALGVAYILGQKGVFSNVPKLTPTFSLSKDVLILVIATIASLLIGFFFNQWWSAIATGIAVVWYVARRMGVTASLPNLALPKPSLPKLTMSRALAEVSLLSAATVSSVLLGVFYGQWVPLAFAGVAITWFVLRHKGIQVSLPASLELDPLAQSLIATSLIFLSLAVLFEAWLIVWATLVALAVIVVSKATNLVSYIKSIEVRTLLSTLGTRLRGAYVCASTMDVLNGSLWYERLSRYAVVVGMVLACLAVAWRFSALEMSLVLVALLLTAQVADHYRWGTDGVRVAAEQETQ</sequence>
<keyword evidence="11" id="KW-1185">Reference proteome</keyword>
<feature type="transmembrane region" description="Helical" evidence="9">
    <location>
        <begin position="932"/>
        <end position="960"/>
    </location>
</feature>
<organism evidence="10 11">
    <name type="scientific">Branchiostoma lanceolatum</name>
    <name type="common">Common lancelet</name>
    <name type="synonym">Amphioxus lanceolatum</name>
    <dbReference type="NCBI Taxonomy" id="7740"/>
    <lineage>
        <taxon>Eukaryota</taxon>
        <taxon>Metazoa</taxon>
        <taxon>Chordata</taxon>
        <taxon>Cephalochordata</taxon>
        <taxon>Leptocardii</taxon>
        <taxon>Amphioxiformes</taxon>
        <taxon>Branchiostomatidae</taxon>
        <taxon>Branchiostoma</taxon>
    </lineage>
</organism>
<feature type="transmembrane region" description="Helical" evidence="9">
    <location>
        <begin position="1228"/>
        <end position="1248"/>
    </location>
</feature>
<keyword evidence="4 9" id="KW-0812">Transmembrane</keyword>